<sequence length="116" mass="14100">MQENNPKILFKKHFKIYVLPKDKIRFESELVKQKVEYYCDIENQSMFENGIRYFIQDIDRIKLDEIFIKNEIIAHTETIFISDYRDEKKIQKMYFKVAGIMLIIMILTILLDSLLR</sequence>
<evidence type="ECO:0000313" key="3">
    <source>
        <dbReference type="Proteomes" id="UP001589607"/>
    </source>
</evidence>
<feature type="transmembrane region" description="Helical" evidence="1">
    <location>
        <begin position="93"/>
        <end position="111"/>
    </location>
</feature>
<keyword evidence="1" id="KW-0472">Membrane</keyword>
<accession>A0ABV5GKD6</accession>
<dbReference type="EMBL" id="JBHMEY010000009">
    <property type="protein sequence ID" value="MFB9095747.1"/>
    <property type="molecule type" value="Genomic_DNA"/>
</dbReference>
<evidence type="ECO:0000256" key="1">
    <source>
        <dbReference type="SAM" id="Phobius"/>
    </source>
</evidence>
<keyword evidence="1" id="KW-1133">Transmembrane helix</keyword>
<dbReference type="Proteomes" id="UP001589607">
    <property type="component" value="Unassembled WGS sequence"/>
</dbReference>
<proteinExistence type="predicted"/>
<evidence type="ECO:0000313" key="2">
    <source>
        <dbReference type="EMBL" id="MFB9095747.1"/>
    </source>
</evidence>
<organism evidence="2 3">
    <name type="scientific">Flavobacterium jumunjinense</name>
    <dbReference type="NCBI Taxonomy" id="998845"/>
    <lineage>
        <taxon>Bacteria</taxon>
        <taxon>Pseudomonadati</taxon>
        <taxon>Bacteroidota</taxon>
        <taxon>Flavobacteriia</taxon>
        <taxon>Flavobacteriales</taxon>
        <taxon>Flavobacteriaceae</taxon>
        <taxon>Flavobacterium</taxon>
    </lineage>
</organism>
<name>A0ABV5GKD6_9FLAO</name>
<dbReference type="RefSeq" id="WP_236454923.1">
    <property type="nucleotide sequence ID" value="NZ_CBCSGE010000046.1"/>
</dbReference>
<reference evidence="2 3" key="1">
    <citation type="submission" date="2024-09" db="EMBL/GenBank/DDBJ databases">
        <authorList>
            <person name="Sun Q."/>
            <person name="Mori K."/>
        </authorList>
    </citation>
    <scope>NUCLEOTIDE SEQUENCE [LARGE SCALE GENOMIC DNA]</scope>
    <source>
        <strain evidence="2 3">CECT 7955</strain>
    </source>
</reference>
<protein>
    <submittedName>
        <fullName evidence="2">Uncharacterized protein</fullName>
    </submittedName>
</protein>
<keyword evidence="3" id="KW-1185">Reference proteome</keyword>
<comment type="caution">
    <text evidence="2">The sequence shown here is derived from an EMBL/GenBank/DDBJ whole genome shotgun (WGS) entry which is preliminary data.</text>
</comment>
<gene>
    <name evidence="2" type="ORF">ACFFVF_04415</name>
</gene>
<keyword evidence="1" id="KW-0812">Transmembrane</keyword>